<dbReference type="PANTHER" id="PTHR43611:SF3">
    <property type="entry name" value="FLAVIN MONONUCLEOTIDE HYDROLASE 1, CHLOROPLATIC"/>
    <property type="match status" value="1"/>
</dbReference>
<dbReference type="InterPro" id="IPR036412">
    <property type="entry name" value="HAD-like_sf"/>
</dbReference>
<dbReference type="NCBIfam" id="TIGR01509">
    <property type="entry name" value="HAD-SF-IA-v3"/>
    <property type="match status" value="1"/>
</dbReference>
<keyword evidence="2" id="KW-1185">Reference proteome</keyword>
<sequence>MEGGHKVRCLMLDVDGVLVHGCPEGNRGWSTRLQEDLGLSPEELEQGGFVRDWPEIVVGRMGLRPALERFLSEVGSSVSAEALLSYWFAKDSRIDMAVLDDCRAARAGGLAVYLATNQEHLRAAYLMQDMGLGAEVEGIFHSAQLGARKPSPEFYAKAERLSGLPAPEILLVDDTAANVDAARAAGWQAVHWDGREPLAEILRRCGAVC</sequence>
<dbReference type="SFLD" id="SFLDS00003">
    <property type="entry name" value="Haloacid_Dehalogenase"/>
    <property type="match status" value="1"/>
</dbReference>
<dbReference type="PANTHER" id="PTHR43611">
    <property type="entry name" value="ALPHA-D-GLUCOSE 1-PHOSPHATE PHOSPHATASE"/>
    <property type="match status" value="1"/>
</dbReference>
<comment type="caution">
    <text evidence="1">The sequence shown here is derived from an EMBL/GenBank/DDBJ whole genome shotgun (WGS) entry which is preliminary data.</text>
</comment>
<dbReference type="InterPro" id="IPR023214">
    <property type="entry name" value="HAD_sf"/>
</dbReference>
<evidence type="ECO:0000313" key="2">
    <source>
        <dbReference type="Proteomes" id="UP000617145"/>
    </source>
</evidence>
<dbReference type="Proteomes" id="UP000617145">
    <property type="component" value="Unassembled WGS sequence"/>
</dbReference>
<dbReference type="SFLD" id="SFLDG01129">
    <property type="entry name" value="C1.5:_HAD__Beta-PGM__Phosphata"/>
    <property type="match status" value="1"/>
</dbReference>
<reference evidence="1" key="2">
    <citation type="submission" date="2020-09" db="EMBL/GenBank/DDBJ databases">
        <authorList>
            <person name="Sun Q."/>
            <person name="Zhou Y."/>
        </authorList>
    </citation>
    <scope>NUCLEOTIDE SEQUENCE</scope>
    <source>
        <strain evidence="1">CGMCC 1.15762</strain>
    </source>
</reference>
<protein>
    <submittedName>
        <fullName evidence="1">Haloacid dehalogenase</fullName>
    </submittedName>
</protein>
<dbReference type="Pfam" id="PF00702">
    <property type="entry name" value="Hydrolase"/>
    <property type="match status" value="1"/>
</dbReference>
<dbReference type="Gene3D" id="3.40.50.1000">
    <property type="entry name" value="HAD superfamily/HAD-like"/>
    <property type="match status" value="1"/>
</dbReference>
<gene>
    <name evidence="1" type="ORF">GCM10011415_32040</name>
</gene>
<accession>A0A8J2ZLY7</accession>
<dbReference type="SUPFAM" id="SSF56784">
    <property type="entry name" value="HAD-like"/>
    <property type="match status" value="1"/>
</dbReference>
<name>A0A8J2ZLY7_9RHOB</name>
<reference evidence="1" key="1">
    <citation type="journal article" date="2014" name="Int. J. Syst. Evol. Microbiol.">
        <title>Complete genome sequence of Corynebacterium casei LMG S-19264T (=DSM 44701T), isolated from a smear-ripened cheese.</title>
        <authorList>
            <consortium name="US DOE Joint Genome Institute (JGI-PGF)"/>
            <person name="Walter F."/>
            <person name="Albersmeier A."/>
            <person name="Kalinowski J."/>
            <person name="Ruckert C."/>
        </authorList>
    </citation>
    <scope>NUCLEOTIDE SEQUENCE</scope>
    <source>
        <strain evidence="1">CGMCC 1.15762</strain>
    </source>
</reference>
<dbReference type="InterPro" id="IPR006439">
    <property type="entry name" value="HAD-SF_hydro_IA"/>
</dbReference>
<dbReference type="AlphaFoldDB" id="A0A8J2ZLY7"/>
<dbReference type="EMBL" id="BMJV01000006">
    <property type="protein sequence ID" value="GGG80272.1"/>
    <property type="molecule type" value="Genomic_DNA"/>
</dbReference>
<organism evidence="1 2">
    <name type="scientific">Salipiger pallidus</name>
    <dbReference type="NCBI Taxonomy" id="1775170"/>
    <lineage>
        <taxon>Bacteria</taxon>
        <taxon>Pseudomonadati</taxon>
        <taxon>Pseudomonadota</taxon>
        <taxon>Alphaproteobacteria</taxon>
        <taxon>Rhodobacterales</taxon>
        <taxon>Roseobacteraceae</taxon>
        <taxon>Salipiger</taxon>
    </lineage>
</organism>
<proteinExistence type="predicted"/>
<dbReference type="RefSeq" id="WP_188791231.1">
    <property type="nucleotide sequence ID" value="NZ_BMJV01000006.1"/>
</dbReference>
<evidence type="ECO:0000313" key="1">
    <source>
        <dbReference type="EMBL" id="GGG80272.1"/>
    </source>
</evidence>